<proteinExistence type="inferred from homology"/>
<dbReference type="InterPro" id="IPR058625">
    <property type="entry name" value="MdtA-like_BSH"/>
</dbReference>
<comment type="similarity">
    <text evidence="2">Belongs to the membrane fusion protein (MFP) (TC 8.A.1) family.</text>
</comment>
<feature type="region of interest" description="Disordered" evidence="3">
    <location>
        <begin position="1"/>
        <end position="24"/>
    </location>
</feature>
<keyword evidence="4" id="KW-0812">Transmembrane</keyword>
<dbReference type="InterPro" id="IPR050739">
    <property type="entry name" value="MFP"/>
</dbReference>
<sequence>MSETTLDRVETKADSGRGGQHTEPTMAHAAAPVAPQPIIDQAPRSSRGRTALFLLLPAILLGIGWAFLAGGRYISTDSAYIQAERVGGATDVSGLVNSVEVQDNQQVSKGQVLFRLRPAAFETALSSTRAELGTVRNELMNLKASYDLAQAKVAQAQAELPYRQENLRRLEQLLKVSAVSKNNYDDSRHEMDSNLQRVAVAKAKAKAKAQAVLAQLGGQAGLPVDRYPTYQKAQAAVADAERMLADSVVRAPFDGIVTQVDSLQVGSYLQASQAGVSLISSDRQWVAASPKETELTHVVAGQPVKITVDSYPGQVWHGVVESLSPASGASFALLPAQNTTGNWVKVVQRIPIRIRIDDTVGKPVLRHGMSVEAEIDTGRSRGLPEGVTQLFAGKASGRE</sequence>
<evidence type="ECO:0000313" key="7">
    <source>
        <dbReference type="EMBL" id="VVN98077.1"/>
    </source>
</evidence>
<dbReference type="InterPro" id="IPR058792">
    <property type="entry name" value="Beta-barrel_RND_2"/>
</dbReference>
<dbReference type="SUPFAM" id="SSF111369">
    <property type="entry name" value="HlyD-like secretion proteins"/>
    <property type="match status" value="2"/>
</dbReference>
<evidence type="ECO:0000256" key="2">
    <source>
        <dbReference type="ARBA" id="ARBA00009477"/>
    </source>
</evidence>
<keyword evidence="4" id="KW-1133">Transmembrane helix</keyword>
<evidence type="ECO:0000259" key="5">
    <source>
        <dbReference type="Pfam" id="PF25917"/>
    </source>
</evidence>
<evidence type="ECO:0000259" key="6">
    <source>
        <dbReference type="Pfam" id="PF25954"/>
    </source>
</evidence>
<organism evidence="7 8">
    <name type="scientific">Pseudomonas fluorescens</name>
    <dbReference type="NCBI Taxonomy" id="294"/>
    <lineage>
        <taxon>Bacteria</taxon>
        <taxon>Pseudomonadati</taxon>
        <taxon>Pseudomonadota</taxon>
        <taxon>Gammaproteobacteria</taxon>
        <taxon>Pseudomonadales</taxon>
        <taxon>Pseudomonadaceae</taxon>
        <taxon>Pseudomonas</taxon>
    </lineage>
</organism>
<dbReference type="GO" id="GO:0030313">
    <property type="term" value="C:cell envelope"/>
    <property type="evidence" value="ECO:0007669"/>
    <property type="project" value="UniProtKB-SubCell"/>
</dbReference>
<dbReference type="PANTHER" id="PTHR30386">
    <property type="entry name" value="MEMBRANE FUSION SUBUNIT OF EMRAB-TOLC MULTIDRUG EFFLUX PUMP"/>
    <property type="match status" value="1"/>
</dbReference>
<feature type="compositionally biased region" description="Basic and acidic residues" evidence="3">
    <location>
        <begin position="1"/>
        <end position="15"/>
    </location>
</feature>
<dbReference type="Pfam" id="PF25917">
    <property type="entry name" value="BSH_RND"/>
    <property type="match status" value="1"/>
</dbReference>
<gene>
    <name evidence="7" type="primary">emrK_2</name>
    <name evidence="7" type="ORF">PS710_02430</name>
</gene>
<feature type="domain" description="CusB-like beta-barrel" evidence="6">
    <location>
        <begin position="285"/>
        <end position="326"/>
    </location>
</feature>
<accession>A0A5E7C6Q0</accession>
<evidence type="ECO:0000256" key="1">
    <source>
        <dbReference type="ARBA" id="ARBA00004196"/>
    </source>
</evidence>
<dbReference type="GO" id="GO:0055085">
    <property type="term" value="P:transmembrane transport"/>
    <property type="evidence" value="ECO:0007669"/>
    <property type="project" value="InterPro"/>
</dbReference>
<evidence type="ECO:0000256" key="4">
    <source>
        <dbReference type="SAM" id="Phobius"/>
    </source>
</evidence>
<dbReference type="PANTHER" id="PTHR30386:SF19">
    <property type="entry name" value="MULTIDRUG EXPORT PROTEIN EMRA-RELATED"/>
    <property type="match status" value="1"/>
</dbReference>
<dbReference type="Gene3D" id="2.40.30.170">
    <property type="match status" value="1"/>
</dbReference>
<dbReference type="RefSeq" id="WP_150764727.1">
    <property type="nucleotide sequence ID" value="NZ_CABVHW010000006.1"/>
</dbReference>
<comment type="subcellular location">
    <subcellularLocation>
        <location evidence="1">Cell envelope</location>
    </subcellularLocation>
</comment>
<feature type="transmembrane region" description="Helical" evidence="4">
    <location>
        <begin position="51"/>
        <end position="68"/>
    </location>
</feature>
<dbReference type="AlphaFoldDB" id="A0A5E7C6Q0"/>
<protein>
    <submittedName>
        <fullName evidence="7">Putative multidrug resistance protein EmrK</fullName>
    </submittedName>
</protein>
<dbReference type="EMBL" id="CABVHW010000006">
    <property type="protein sequence ID" value="VVN98077.1"/>
    <property type="molecule type" value="Genomic_DNA"/>
</dbReference>
<name>A0A5E7C6Q0_PSEFL</name>
<reference evidence="7 8" key="1">
    <citation type="submission" date="2019-09" db="EMBL/GenBank/DDBJ databases">
        <authorList>
            <person name="Chandra G."/>
            <person name="Truman W A."/>
        </authorList>
    </citation>
    <scope>NUCLEOTIDE SEQUENCE [LARGE SCALE GENOMIC DNA]</scope>
    <source>
        <strain evidence="7">PS710</strain>
    </source>
</reference>
<evidence type="ECO:0000313" key="8">
    <source>
        <dbReference type="Proteomes" id="UP000381093"/>
    </source>
</evidence>
<evidence type="ECO:0000256" key="3">
    <source>
        <dbReference type="SAM" id="MobiDB-lite"/>
    </source>
</evidence>
<dbReference type="Gene3D" id="1.10.287.470">
    <property type="entry name" value="Helix hairpin bin"/>
    <property type="match status" value="1"/>
</dbReference>
<dbReference type="Pfam" id="PF25954">
    <property type="entry name" value="Beta-barrel_RND_2"/>
    <property type="match status" value="1"/>
</dbReference>
<dbReference type="PRINTS" id="PR01490">
    <property type="entry name" value="RTXTOXIND"/>
</dbReference>
<feature type="domain" description="Multidrug resistance protein MdtA-like barrel-sandwich hybrid" evidence="5">
    <location>
        <begin position="91"/>
        <end position="275"/>
    </location>
</feature>
<keyword evidence="4" id="KW-0472">Membrane</keyword>
<dbReference type="Proteomes" id="UP000381093">
    <property type="component" value="Unassembled WGS sequence"/>
</dbReference>